<dbReference type="InterPro" id="IPR013324">
    <property type="entry name" value="RNA_pol_sigma_r3/r4-like"/>
</dbReference>
<evidence type="ECO:0000256" key="1">
    <source>
        <dbReference type="ARBA" id="ARBA00023015"/>
    </source>
</evidence>
<dbReference type="Pfam" id="PF04967">
    <property type="entry name" value="HTH_10"/>
    <property type="match status" value="1"/>
</dbReference>
<evidence type="ECO:0000313" key="6">
    <source>
        <dbReference type="Proteomes" id="UP001596481"/>
    </source>
</evidence>
<dbReference type="Pfam" id="PF15915">
    <property type="entry name" value="BAT"/>
    <property type="match status" value="1"/>
</dbReference>
<organism evidence="5 6">
    <name type="scientific">Haloferax namakaokahaiae</name>
    <dbReference type="NCBI Taxonomy" id="1748331"/>
    <lineage>
        <taxon>Archaea</taxon>
        <taxon>Methanobacteriati</taxon>
        <taxon>Methanobacteriota</taxon>
        <taxon>Stenosarchaea group</taxon>
        <taxon>Halobacteria</taxon>
        <taxon>Halobacteriales</taxon>
        <taxon>Haloferacaceae</taxon>
        <taxon>Haloferax</taxon>
    </lineage>
</organism>
<dbReference type="InterPro" id="IPR031803">
    <property type="entry name" value="BAT_GAF/HTH-assoc"/>
</dbReference>
<dbReference type="SUPFAM" id="SSF88659">
    <property type="entry name" value="Sigma3 and sigma4 domains of RNA polymerase sigma factors"/>
    <property type="match status" value="1"/>
</dbReference>
<dbReference type="RefSeq" id="WP_390222243.1">
    <property type="nucleotide sequence ID" value="NZ_JBHTAA010000001.1"/>
</dbReference>
<dbReference type="PANTHER" id="PTHR34236:SF1">
    <property type="entry name" value="DIMETHYL SULFOXIDE REDUCTASE TRANSCRIPTIONAL ACTIVATOR"/>
    <property type="match status" value="1"/>
</dbReference>
<dbReference type="AlphaFoldDB" id="A0ABD5ZDH1"/>
<proteinExistence type="predicted"/>
<feature type="domain" description="Bacterioopsin transcriptional activator GAF and HTH associated" evidence="4">
    <location>
        <begin position="10"/>
        <end position="147"/>
    </location>
</feature>
<evidence type="ECO:0000313" key="5">
    <source>
        <dbReference type="EMBL" id="MFC7202958.1"/>
    </source>
</evidence>
<dbReference type="InterPro" id="IPR007050">
    <property type="entry name" value="HTH_bacterioopsin"/>
</dbReference>
<dbReference type="PANTHER" id="PTHR34236">
    <property type="entry name" value="DIMETHYL SULFOXIDE REDUCTASE TRANSCRIPTIONAL ACTIVATOR"/>
    <property type="match status" value="1"/>
</dbReference>
<evidence type="ECO:0000256" key="2">
    <source>
        <dbReference type="ARBA" id="ARBA00023163"/>
    </source>
</evidence>
<feature type="domain" description="HTH bat-type" evidence="3">
    <location>
        <begin position="161"/>
        <end position="211"/>
    </location>
</feature>
<sequence length="227" mass="26056">MSDENREGYEVELRCPVGSVYLGPVIEQLNVEITFVQSVPVAPVPIPYFYVRGSAVEQVDALLEDHDRVTCFELLSARPTERLYQCSWRPQREGLVSTVHQCDGIVRKMRGSASGWLTSIFFPTHELATSFYQRCRERDHDVEILRVQRGGFGSYSPDRELSEKQLEAVRLAYERGYFETPTETTLAELADNFDISEQALSQRLRRATRRMVQSLVDDLVEEEPSDE</sequence>
<keyword evidence="2" id="KW-0804">Transcription</keyword>
<dbReference type="Proteomes" id="UP001596481">
    <property type="component" value="Unassembled WGS sequence"/>
</dbReference>
<evidence type="ECO:0000259" key="3">
    <source>
        <dbReference type="Pfam" id="PF04967"/>
    </source>
</evidence>
<evidence type="ECO:0000259" key="4">
    <source>
        <dbReference type="Pfam" id="PF15915"/>
    </source>
</evidence>
<name>A0ABD5ZDH1_9EURY</name>
<keyword evidence="1" id="KW-0805">Transcription regulation</keyword>
<gene>
    <name evidence="5" type="ORF">ACFQJC_05495</name>
</gene>
<comment type="caution">
    <text evidence="5">The sequence shown here is derived from an EMBL/GenBank/DDBJ whole genome shotgun (WGS) entry which is preliminary data.</text>
</comment>
<accession>A0ABD5ZDH1</accession>
<protein>
    <submittedName>
        <fullName evidence="5">Helix-turn-helix domain-containing protein</fullName>
    </submittedName>
</protein>
<keyword evidence="6" id="KW-1185">Reference proteome</keyword>
<dbReference type="EMBL" id="JBHTAA010000001">
    <property type="protein sequence ID" value="MFC7202958.1"/>
    <property type="molecule type" value="Genomic_DNA"/>
</dbReference>
<reference evidence="5 6" key="1">
    <citation type="journal article" date="2019" name="Int. J. Syst. Evol. Microbiol.">
        <title>The Global Catalogue of Microorganisms (GCM) 10K type strain sequencing project: providing services to taxonomists for standard genome sequencing and annotation.</title>
        <authorList>
            <consortium name="The Broad Institute Genomics Platform"/>
            <consortium name="The Broad Institute Genome Sequencing Center for Infectious Disease"/>
            <person name="Wu L."/>
            <person name="Ma J."/>
        </authorList>
    </citation>
    <scope>NUCLEOTIDE SEQUENCE [LARGE SCALE GENOMIC DNA]</scope>
    <source>
        <strain evidence="5 6">DSM 29988</strain>
    </source>
</reference>